<keyword evidence="3" id="KW-1185">Reference proteome</keyword>
<dbReference type="GO" id="GO:0006935">
    <property type="term" value="P:chemotaxis"/>
    <property type="evidence" value="ECO:0007669"/>
    <property type="project" value="InterPro"/>
</dbReference>
<dbReference type="InterPro" id="IPR002545">
    <property type="entry name" value="CheW-lke_dom"/>
</dbReference>
<evidence type="ECO:0000259" key="1">
    <source>
        <dbReference type="PROSITE" id="PS50851"/>
    </source>
</evidence>
<dbReference type="InterPro" id="IPR036061">
    <property type="entry name" value="CheW-like_dom_sf"/>
</dbReference>
<dbReference type="SUPFAM" id="SSF50341">
    <property type="entry name" value="CheW-like"/>
    <property type="match status" value="1"/>
</dbReference>
<evidence type="ECO:0000313" key="2">
    <source>
        <dbReference type="EMBL" id="SDB99322.1"/>
    </source>
</evidence>
<dbReference type="InterPro" id="IPR039315">
    <property type="entry name" value="CheW"/>
</dbReference>
<dbReference type="SMART" id="SM00260">
    <property type="entry name" value="CheW"/>
    <property type="match status" value="1"/>
</dbReference>
<dbReference type="GO" id="GO:0005829">
    <property type="term" value="C:cytosol"/>
    <property type="evidence" value="ECO:0007669"/>
    <property type="project" value="TreeGrafter"/>
</dbReference>
<dbReference type="Gene3D" id="2.30.30.40">
    <property type="entry name" value="SH3 Domains"/>
    <property type="match status" value="1"/>
</dbReference>
<dbReference type="PROSITE" id="PS50851">
    <property type="entry name" value="CHEW"/>
    <property type="match status" value="1"/>
</dbReference>
<dbReference type="Pfam" id="PF01584">
    <property type="entry name" value="CheW"/>
    <property type="match status" value="1"/>
</dbReference>
<dbReference type="OrthoDB" id="5298045at2"/>
<reference evidence="3" key="1">
    <citation type="submission" date="2016-09" db="EMBL/GenBank/DDBJ databases">
        <authorList>
            <person name="Varghese N."/>
            <person name="Submissions S."/>
        </authorList>
    </citation>
    <scope>NUCLEOTIDE SEQUENCE [LARGE SCALE GENOMIC DNA]</scope>
    <source>
        <strain evidence="3">ANC 4422</strain>
    </source>
</reference>
<accession>A0A1G6HYG6</accession>
<protein>
    <submittedName>
        <fullName evidence="2">Twitching motility protein PilI</fullName>
    </submittedName>
</protein>
<proteinExistence type="predicted"/>
<gene>
    <name evidence="2" type="ORF">SAMN05421733_107118</name>
</gene>
<dbReference type="Proteomes" id="UP000242501">
    <property type="component" value="Unassembled WGS sequence"/>
</dbReference>
<dbReference type="PANTHER" id="PTHR22617:SF43">
    <property type="entry name" value="PROTEIN PILI"/>
    <property type="match status" value="1"/>
</dbReference>
<feature type="domain" description="CheW-like" evidence="1">
    <location>
        <begin position="27"/>
        <end position="167"/>
    </location>
</feature>
<dbReference type="PANTHER" id="PTHR22617">
    <property type="entry name" value="CHEMOTAXIS SENSOR HISTIDINE KINASE-RELATED"/>
    <property type="match status" value="1"/>
</dbReference>
<evidence type="ECO:0000313" key="3">
    <source>
        <dbReference type="Proteomes" id="UP000242501"/>
    </source>
</evidence>
<dbReference type="Gene3D" id="2.40.50.180">
    <property type="entry name" value="CheA-289, Domain 4"/>
    <property type="match status" value="1"/>
</dbReference>
<dbReference type="RefSeq" id="WP_092748610.1">
    <property type="nucleotide sequence ID" value="NZ_FMYL01000007.1"/>
</dbReference>
<name>A0A1G6HYG6_9GAMM</name>
<sequence>MAVSGFLELLRLTKQGNKRQQADDINRWSGIAFEMQGQTFVIPLGEVNEVLYCPELTSVPNAESWLKGLANVRGQLLTVIDLSEYFSGPAVKLTRQHKLLCLRHEDYYIGFIVDQVLGLQHFHTTSFVALNKVLKQELQKYCHGYFKQKQTHWNVFLFSTLLKDFYQVNTVLNT</sequence>
<dbReference type="AlphaFoldDB" id="A0A1G6HYG6"/>
<dbReference type="STRING" id="1219383.SAMN05421733_107118"/>
<organism evidence="2 3">
    <name type="scientific">Acinetobacter boissieri</name>
    <dbReference type="NCBI Taxonomy" id="1219383"/>
    <lineage>
        <taxon>Bacteria</taxon>
        <taxon>Pseudomonadati</taxon>
        <taxon>Pseudomonadota</taxon>
        <taxon>Gammaproteobacteria</taxon>
        <taxon>Moraxellales</taxon>
        <taxon>Moraxellaceae</taxon>
        <taxon>Acinetobacter</taxon>
    </lineage>
</organism>
<dbReference type="EMBL" id="FMYL01000007">
    <property type="protein sequence ID" value="SDB99322.1"/>
    <property type="molecule type" value="Genomic_DNA"/>
</dbReference>
<dbReference type="GO" id="GO:0007165">
    <property type="term" value="P:signal transduction"/>
    <property type="evidence" value="ECO:0007669"/>
    <property type="project" value="InterPro"/>
</dbReference>